<proteinExistence type="predicted"/>
<dbReference type="EMBL" id="OW240915">
    <property type="protein sequence ID" value="CAH2282929.1"/>
    <property type="molecule type" value="Genomic_DNA"/>
</dbReference>
<reference evidence="1" key="1">
    <citation type="submission" date="2022-03" db="EMBL/GenBank/DDBJ databases">
        <authorList>
            <person name="Alioto T."/>
            <person name="Alioto T."/>
            <person name="Gomez Garrido J."/>
        </authorList>
    </citation>
    <scope>NUCLEOTIDE SEQUENCE</scope>
</reference>
<evidence type="ECO:0000313" key="2">
    <source>
        <dbReference type="Proteomes" id="UP001295444"/>
    </source>
</evidence>
<evidence type="ECO:0000313" key="1">
    <source>
        <dbReference type="EMBL" id="CAH2282929.1"/>
    </source>
</evidence>
<dbReference type="AlphaFoldDB" id="A0AAD1S128"/>
<accession>A0AAD1S128</accession>
<sequence length="228" mass="25526">MAGEDSDSCRPILQMNETAVEGAVTQQFLMDQLNSLSQRLIAGWSKSLEGIRRDISDLGARPVHVEEKMEVHAEAHNSLETQVQTLKSTICTMESKIMDIEDCARTIHDLQAYLTEFFSSLAPDIPTDMLLLDREHRVPKPKHLLDSASRDVVLCVHDYHVKEVLLITTTSDTINDGFTTYFSGLYNHSPHLTNDNTAYTADLHRFLSGLTIPKVTGEETATLRDPVT</sequence>
<dbReference type="Proteomes" id="UP001295444">
    <property type="component" value="Chromosome 04"/>
</dbReference>
<organism evidence="1 2">
    <name type="scientific">Pelobates cultripes</name>
    <name type="common">Western spadefoot toad</name>
    <dbReference type="NCBI Taxonomy" id="61616"/>
    <lineage>
        <taxon>Eukaryota</taxon>
        <taxon>Metazoa</taxon>
        <taxon>Chordata</taxon>
        <taxon>Craniata</taxon>
        <taxon>Vertebrata</taxon>
        <taxon>Euteleostomi</taxon>
        <taxon>Amphibia</taxon>
        <taxon>Batrachia</taxon>
        <taxon>Anura</taxon>
        <taxon>Pelobatoidea</taxon>
        <taxon>Pelobatidae</taxon>
        <taxon>Pelobates</taxon>
    </lineage>
</organism>
<name>A0AAD1S128_PELCU</name>
<keyword evidence="2" id="KW-1185">Reference proteome</keyword>
<gene>
    <name evidence="1" type="ORF">PECUL_23A020284</name>
</gene>
<protein>
    <submittedName>
        <fullName evidence="1">Uncharacterized protein</fullName>
    </submittedName>
</protein>